<feature type="compositionally biased region" description="Polar residues" evidence="1">
    <location>
        <begin position="964"/>
        <end position="988"/>
    </location>
</feature>
<protein>
    <recommendedName>
        <fullName evidence="2">DH domain-containing protein</fullName>
    </recommendedName>
</protein>
<feature type="region of interest" description="Disordered" evidence="1">
    <location>
        <begin position="1087"/>
        <end position="1130"/>
    </location>
</feature>
<dbReference type="InterPro" id="IPR021895">
    <property type="entry name" value="Bud3_N"/>
</dbReference>
<gene>
    <name evidence="3" type="ORF">HG537_0H02770</name>
</gene>
<dbReference type="Pfam" id="PF25351">
    <property type="entry name" value="PH_BUD3_C"/>
    <property type="match status" value="1"/>
</dbReference>
<feature type="region of interest" description="Disordered" evidence="1">
    <location>
        <begin position="742"/>
        <end position="779"/>
    </location>
</feature>
<keyword evidence="4" id="KW-1185">Reference proteome</keyword>
<evidence type="ECO:0000256" key="1">
    <source>
        <dbReference type="SAM" id="MobiDB-lite"/>
    </source>
</evidence>
<feature type="compositionally biased region" description="Polar residues" evidence="1">
    <location>
        <begin position="1030"/>
        <end position="1047"/>
    </location>
</feature>
<feature type="domain" description="DH" evidence="2">
    <location>
        <begin position="262"/>
        <end position="442"/>
    </location>
</feature>
<evidence type="ECO:0000313" key="3">
    <source>
        <dbReference type="EMBL" id="QLQ82515.1"/>
    </source>
</evidence>
<evidence type="ECO:0000313" key="4">
    <source>
        <dbReference type="Proteomes" id="UP000510647"/>
    </source>
</evidence>
<feature type="region of interest" description="Disordered" evidence="1">
    <location>
        <begin position="1400"/>
        <end position="1429"/>
    </location>
</feature>
<feature type="compositionally biased region" description="Basic and acidic residues" evidence="1">
    <location>
        <begin position="1418"/>
        <end position="1429"/>
    </location>
</feature>
<feature type="compositionally biased region" description="Low complexity" evidence="1">
    <location>
        <begin position="1016"/>
        <end position="1025"/>
    </location>
</feature>
<feature type="region of interest" description="Disordered" evidence="1">
    <location>
        <begin position="1012"/>
        <end position="1047"/>
    </location>
</feature>
<dbReference type="PROSITE" id="PS50010">
    <property type="entry name" value="DH_2"/>
    <property type="match status" value="1"/>
</dbReference>
<dbReference type="Pfam" id="PF12015">
    <property type="entry name" value="Bud3_N"/>
    <property type="match status" value="1"/>
</dbReference>
<feature type="region of interest" description="Disordered" evidence="1">
    <location>
        <begin position="1337"/>
        <end position="1385"/>
    </location>
</feature>
<feature type="region of interest" description="Disordered" evidence="1">
    <location>
        <begin position="791"/>
        <end position="836"/>
    </location>
</feature>
<organism evidence="3 4">
    <name type="scientific">Torulaspora globosa</name>
    <dbReference type="NCBI Taxonomy" id="48254"/>
    <lineage>
        <taxon>Eukaryota</taxon>
        <taxon>Fungi</taxon>
        <taxon>Dikarya</taxon>
        <taxon>Ascomycota</taxon>
        <taxon>Saccharomycotina</taxon>
        <taxon>Saccharomycetes</taxon>
        <taxon>Saccharomycetales</taxon>
        <taxon>Saccharomycetaceae</taxon>
        <taxon>Torulaspora</taxon>
    </lineage>
</organism>
<proteinExistence type="predicted"/>
<feature type="compositionally biased region" description="Basic and acidic residues" evidence="1">
    <location>
        <begin position="791"/>
        <end position="805"/>
    </location>
</feature>
<dbReference type="InterPro" id="IPR057454">
    <property type="entry name" value="Bud3_C"/>
</dbReference>
<evidence type="ECO:0000259" key="2">
    <source>
        <dbReference type="PROSITE" id="PS50010"/>
    </source>
</evidence>
<feature type="compositionally biased region" description="Basic and acidic residues" evidence="1">
    <location>
        <begin position="1098"/>
        <end position="1116"/>
    </location>
</feature>
<reference evidence="3 4" key="1">
    <citation type="submission" date="2020-06" db="EMBL/GenBank/DDBJ databases">
        <title>The yeast mating-type switching endonuclease HO is a domesticated member of an unorthodox homing genetic element family.</title>
        <authorList>
            <person name="Coughlan A.Y."/>
            <person name="Lombardi L."/>
            <person name="Braun-Galleani S."/>
            <person name="Martos A.R."/>
            <person name="Galeote V."/>
            <person name="Bigey F."/>
            <person name="Dequin S."/>
            <person name="Byrne K.P."/>
            <person name="Wolfe K.H."/>
        </authorList>
    </citation>
    <scope>NUCLEOTIDE SEQUENCE [LARGE SCALE GENOMIC DNA]</scope>
    <source>
        <strain evidence="3 4">CBS2947</strain>
    </source>
</reference>
<dbReference type="GO" id="GO:0005085">
    <property type="term" value="F:guanyl-nucleotide exchange factor activity"/>
    <property type="evidence" value="ECO:0007669"/>
    <property type="project" value="InterPro"/>
</dbReference>
<dbReference type="EMBL" id="CP059274">
    <property type="protein sequence ID" value="QLQ82515.1"/>
    <property type="molecule type" value="Genomic_DNA"/>
</dbReference>
<feature type="compositionally biased region" description="Polar residues" evidence="1">
    <location>
        <begin position="826"/>
        <end position="835"/>
    </location>
</feature>
<sequence length="1560" mass="176018">MLEKELSSIYSSSIQQEDAVRTDRNAKKIRLKDNLLSQQVRNRQWIEDRTVEEWIEVFKESAIYEGFDELQWGQFFVCIYKDPATGKLSSLIIDKLGVTHLNPLDISSESQYYPAIENLDPRDRGSNVRKCIAVSLLQKFAQATEAELRIVQPQGWKFDYDPTHAGDLASGCKLVELGTPEDVGRAIVSLGYLQKRYAHGSLFDVVYEQKPSKTDSNNRIVFNLGEQLEQLFDPLNEYSPEQTEYTYKAPETDEGCEQDDPETRLIIDELFQLQTAFTLNLVEFLQSFLIALRVQVLNNEIAGLSTVKLNRLFPPTIDEVTRINCIFLDFLKSAVPYGSLEALKACSIAIPYFYKAYTRHEAATKNFNKDVKLFFRTFRDKIPHKDVYTEMKIETIVKGPQDKLVKIKLIIDRLFTTKRWGSEDLSQAKEYYRNVIGTIDAFGKLEAPLSSYSTRVFTPSGKILTELAKGWPVELQYKWLRRRVVGVFDIVEETCQAKRMLLVIFSDYVVFLDINRADVYYKNNGRNKPQIADVLMNSLINEVPLPPKIPKLTVAKYCFIDDLFVSSLENGSLRFDSLREDNAFTIICRPASNIVSNSTVAELVIKAKILEKETAFHLFRASCDNIKVYLTAHEFDAYQNEKIKSKFAIFLNMDPSQDLLQKFKLHFAGFLKFTTEASKELLQLDILTSDGRNRSTTVLPEEIISQLINELTIEMPMCYSSVYSPILQELLKSNEKLVKSIADNSRQRNHASEDADPTDREASSSFNPEHEKKKSFGTITTYRSHVSDLKDVKIESQSTPKRETVQQDNQATTAKQKKKVHKADQQPLSARTSNSNKRRSIVNVVLRLFGAKGRPTDNSKIRSKKMKKASTTVRDQEKIVRPTSVPEVNRNVKEKDAISNQRITSVIRKPENVMPTSSMQKLNQDRENVFGQSSGEECLISERQESPDPLPISSRFETSMAQISTDTHQTESSIIDSSPINTEHTSTAGPYKHTGRQSQLFDDDLFGDLIPKPPVTKTSDGTTKTDGPRMNSSVSDQLATAASKEQTVDNQVNHVENNDKEYQPAAISSGKDSNLFTDNVTVPNAKTIEESGTPSKAFDNKQSTEEDTKESFHNKSELAITSEQTPREPKQRIFPSIPLVRPSKINFDRSSSFIELFEGMRLVLDESDAQYNWKCLSNDLSPDRSSHAQDSMPHAFKSIAMATNSYPLIDCVESFSSQTSEGASPTIEGSRNSSMNDAGTIIAGESSAVQLQDEILQEKKAVSEIKVTKTVPTFKLVKASPTRIIKRASHHLESENTEQNLRYNFSISSDLSKVTDKRWFELRLPSQEDLEIDGFYTPIEEPSPKFAQGQQEGSETSSPFESNGNTNETSEESIPSEPKDKDPVLEDFDFSSFHVTFDTVGSKAEGSPDSASCSEQEGDYHSLSDRLPLTDHSKQGPLVYRLPVHSLQDTVCSSGSGFSRNLTLPGASGEDDDPIWISPSKLEFYDLTNVAETKTHSKTLKTRGNENAMVDRCDLVATIEKDDLERTSLRELSYAYLASFLTPTESREFDDGPVRLQFKE</sequence>
<dbReference type="InterPro" id="IPR000219">
    <property type="entry name" value="DH_dom"/>
</dbReference>
<feature type="compositionally biased region" description="Polar residues" evidence="1">
    <location>
        <begin position="1348"/>
        <end position="1360"/>
    </location>
</feature>
<feature type="region of interest" description="Disordered" evidence="1">
    <location>
        <begin position="855"/>
        <end position="876"/>
    </location>
</feature>
<feature type="compositionally biased region" description="Basic and acidic residues" evidence="1">
    <location>
        <begin position="750"/>
        <end position="774"/>
    </location>
</feature>
<feature type="region of interest" description="Disordered" evidence="1">
    <location>
        <begin position="964"/>
        <end position="996"/>
    </location>
</feature>
<dbReference type="OrthoDB" id="4066896at2759"/>
<dbReference type="Proteomes" id="UP000510647">
    <property type="component" value="Chromosome 8"/>
</dbReference>
<dbReference type="SMART" id="SM00325">
    <property type="entry name" value="RhoGEF"/>
    <property type="match status" value="1"/>
</dbReference>
<accession>A0A7H9I0V7</accession>
<name>A0A7H9I0V7_9SACH</name>